<evidence type="ECO:0000313" key="2">
    <source>
        <dbReference type="EMBL" id="KZT55022.1"/>
    </source>
</evidence>
<protein>
    <submittedName>
        <fullName evidence="2">Uncharacterized protein</fullName>
    </submittedName>
</protein>
<feature type="compositionally biased region" description="Polar residues" evidence="1">
    <location>
        <begin position="227"/>
        <end position="236"/>
    </location>
</feature>
<gene>
    <name evidence="2" type="ORF">CALCODRAFT_510355</name>
</gene>
<feature type="region of interest" description="Disordered" evidence="1">
    <location>
        <begin position="219"/>
        <end position="250"/>
    </location>
</feature>
<feature type="region of interest" description="Disordered" evidence="1">
    <location>
        <begin position="148"/>
        <end position="183"/>
    </location>
</feature>
<accession>A0A165EJZ2</accession>
<keyword evidence="3" id="KW-1185">Reference proteome</keyword>
<dbReference type="Proteomes" id="UP000076842">
    <property type="component" value="Unassembled WGS sequence"/>
</dbReference>
<dbReference type="InParanoid" id="A0A165EJZ2"/>
<organism evidence="2 3">
    <name type="scientific">Calocera cornea HHB12733</name>
    <dbReference type="NCBI Taxonomy" id="1353952"/>
    <lineage>
        <taxon>Eukaryota</taxon>
        <taxon>Fungi</taxon>
        <taxon>Dikarya</taxon>
        <taxon>Basidiomycota</taxon>
        <taxon>Agaricomycotina</taxon>
        <taxon>Dacrymycetes</taxon>
        <taxon>Dacrymycetales</taxon>
        <taxon>Dacrymycetaceae</taxon>
        <taxon>Calocera</taxon>
    </lineage>
</organism>
<feature type="compositionally biased region" description="Acidic residues" evidence="1">
    <location>
        <begin position="240"/>
        <end position="250"/>
    </location>
</feature>
<dbReference type="AlphaFoldDB" id="A0A165EJZ2"/>
<name>A0A165EJZ2_9BASI</name>
<dbReference type="EMBL" id="KV424002">
    <property type="protein sequence ID" value="KZT55022.1"/>
    <property type="molecule type" value="Genomic_DNA"/>
</dbReference>
<evidence type="ECO:0000313" key="3">
    <source>
        <dbReference type="Proteomes" id="UP000076842"/>
    </source>
</evidence>
<sequence>MYMHSEHSPPLFYQYAAQGNLPIAQEEHLQPVSLLHPFARNVQQDKTKLSSEKLSSRSEIETAQGNKEFIGPSRASSPTGLFMLRSAFRPTVSKWDNGSTESSRPTVEALKMLERSLAQMASHAADSQQVKILQTMFDLRPRQESVHVTSASHLARRSSDQARIYPTRQPSSSAFPPRESPLAPVDPLLAVEREEAAKRQHHRTSHQVCLFSASSQSLTTEPKKQHTSGSALQKASTLPEDSDSDGEVEDEYECNDGVILPIRRACLRLLSREINSLNDMHNRSRHAPSPPPEVLTARPDFTKDRDTETNVLVRENAVKAVWDAVKNRREKKVWTVENTRMLTVDYLDRLCRNVTWKSLQRSWADAQDPKKIKTNRNNKRANRLAQRLRKKLARRFAACEKFAKAHQWDPTPFVTEDLMSEEVSSVEDCLSETKYNAWVDSLSKRLGIRKDHILRRRLDHVYNRLDQLGDSIPIGLRVHCGSTHHKSPSQCVPIAAIGVGPQYQHVEYGPGGRLPDSMVNQSAVIAEADLINLKKCCAYSVDWVDLEGGEVVESHIRNGDHRLKEIEWASERQMLETQRLVQFAAAS</sequence>
<reference evidence="2 3" key="1">
    <citation type="journal article" date="2016" name="Mol. Biol. Evol.">
        <title>Comparative Genomics of Early-Diverging Mushroom-Forming Fungi Provides Insights into the Origins of Lignocellulose Decay Capabilities.</title>
        <authorList>
            <person name="Nagy L.G."/>
            <person name="Riley R."/>
            <person name="Tritt A."/>
            <person name="Adam C."/>
            <person name="Daum C."/>
            <person name="Floudas D."/>
            <person name="Sun H."/>
            <person name="Yadav J.S."/>
            <person name="Pangilinan J."/>
            <person name="Larsson K.H."/>
            <person name="Matsuura K."/>
            <person name="Barry K."/>
            <person name="Labutti K."/>
            <person name="Kuo R."/>
            <person name="Ohm R.A."/>
            <person name="Bhattacharya S.S."/>
            <person name="Shirouzu T."/>
            <person name="Yoshinaga Y."/>
            <person name="Martin F.M."/>
            <person name="Grigoriev I.V."/>
            <person name="Hibbett D.S."/>
        </authorList>
    </citation>
    <scope>NUCLEOTIDE SEQUENCE [LARGE SCALE GENOMIC DNA]</scope>
    <source>
        <strain evidence="2 3">HHB12733</strain>
    </source>
</reference>
<evidence type="ECO:0000256" key="1">
    <source>
        <dbReference type="SAM" id="MobiDB-lite"/>
    </source>
</evidence>
<feature type="region of interest" description="Disordered" evidence="1">
    <location>
        <begin position="280"/>
        <end position="299"/>
    </location>
</feature>
<proteinExistence type="predicted"/>